<dbReference type="EMBL" id="AP011667">
    <property type="protein sequence ID" value="BAL53788.1"/>
    <property type="molecule type" value="Genomic_DNA"/>
</dbReference>
<name>H5SCA2_9BACT</name>
<protein>
    <submittedName>
        <fullName evidence="2">Uncharacterized protein</fullName>
    </submittedName>
</protein>
<keyword evidence="1" id="KW-0732">Signal</keyword>
<organism evidence="2">
    <name type="scientific">uncultured Planctomycetota bacterium</name>
    <dbReference type="NCBI Taxonomy" id="120965"/>
    <lineage>
        <taxon>Bacteria</taxon>
        <taxon>Pseudomonadati</taxon>
        <taxon>Planctomycetota</taxon>
        <taxon>environmental samples</taxon>
    </lineage>
</organism>
<gene>
    <name evidence="2" type="ORF">HGMM_F08F10C07</name>
</gene>
<sequence length="110" mass="11860">MFVVAVWLMAAVTLQVSAGVGSGENAATLYQCAMSQAWGIDLEMGNEAFSEALGKLQDVRDADVNGLIAKSEGIAWFVRMAGQQPHCTWPTRLDGPFIVLEIISQFAPSR</sequence>
<accession>H5SCA2</accession>
<dbReference type="AlphaFoldDB" id="H5SCA2"/>
<feature type="chain" id="PRO_5003598049" evidence="1">
    <location>
        <begin position="19"/>
        <end position="110"/>
    </location>
</feature>
<evidence type="ECO:0000313" key="2">
    <source>
        <dbReference type="EMBL" id="BAL53788.1"/>
    </source>
</evidence>
<feature type="signal peptide" evidence="1">
    <location>
        <begin position="1"/>
        <end position="18"/>
    </location>
</feature>
<evidence type="ECO:0000256" key="1">
    <source>
        <dbReference type="SAM" id="SignalP"/>
    </source>
</evidence>
<reference evidence="2" key="1">
    <citation type="journal article" date="2005" name="Environ. Microbiol.">
        <title>Genetic and functional properties of uncultivated thermophilic crenarchaeotes from a subsurface gold mine as revealed by analysis of genome fragments.</title>
        <authorList>
            <person name="Nunoura T."/>
            <person name="Hirayama H."/>
            <person name="Takami H."/>
            <person name="Oida H."/>
            <person name="Nishi S."/>
            <person name="Shimamura S."/>
            <person name="Suzuki Y."/>
            <person name="Inagaki F."/>
            <person name="Takai K."/>
            <person name="Nealson K.H."/>
            <person name="Horikoshi K."/>
        </authorList>
    </citation>
    <scope>NUCLEOTIDE SEQUENCE</scope>
</reference>
<proteinExistence type="predicted"/>
<reference evidence="2" key="2">
    <citation type="journal article" date="2012" name="PLoS ONE">
        <title>A Deeply Branching Thermophilic Bacterium with an Ancient Acetyl-CoA Pathway Dominates a Subsurface Ecosystem.</title>
        <authorList>
            <person name="Takami H."/>
            <person name="Noguchi H."/>
            <person name="Takaki Y."/>
            <person name="Uchiyama I."/>
            <person name="Toyoda A."/>
            <person name="Nishi S."/>
            <person name="Chee G.-J."/>
            <person name="Arai W."/>
            <person name="Nunoura T."/>
            <person name="Itoh T."/>
            <person name="Hattori M."/>
            <person name="Takai K."/>
        </authorList>
    </citation>
    <scope>NUCLEOTIDE SEQUENCE</scope>
</reference>